<comment type="caution">
    <text evidence="1">The sequence shown here is derived from an EMBL/GenBank/DDBJ whole genome shotgun (WGS) entry which is preliminary data.</text>
</comment>
<evidence type="ECO:0000313" key="2">
    <source>
        <dbReference type="Proteomes" id="UP000239576"/>
    </source>
</evidence>
<name>A0A2T1DUE6_9CYAN</name>
<accession>A0A2T1DUE6</accession>
<reference evidence="1 2" key="2">
    <citation type="submission" date="2018-03" db="EMBL/GenBank/DDBJ databases">
        <title>The ancient ancestry and fast evolution of plastids.</title>
        <authorList>
            <person name="Moore K.R."/>
            <person name="Magnabosco C."/>
            <person name="Momper L."/>
            <person name="Gold D.A."/>
            <person name="Bosak T."/>
            <person name="Fournier G.P."/>
        </authorList>
    </citation>
    <scope>NUCLEOTIDE SEQUENCE [LARGE SCALE GENOMIC DNA]</scope>
    <source>
        <strain evidence="1 2">ULC18</strain>
    </source>
</reference>
<dbReference type="AlphaFoldDB" id="A0A2T1DUE6"/>
<gene>
    <name evidence="1" type="ORF">C7B82_28665</name>
</gene>
<proteinExistence type="predicted"/>
<reference evidence="2" key="1">
    <citation type="submission" date="2018-02" db="EMBL/GenBank/DDBJ databases">
        <authorList>
            <person name="Moore K."/>
            <person name="Momper L."/>
        </authorList>
    </citation>
    <scope>NUCLEOTIDE SEQUENCE [LARGE SCALE GENOMIC DNA]</scope>
    <source>
        <strain evidence="2">ULC18</strain>
    </source>
</reference>
<sequence>MPRFLYGDRLRWLSNGEPTDWGIAIGRFYSFAPHRCRWQWCYLIWLDADSPSGAWVKADSAWEDDLEPLETEKTL</sequence>
<protein>
    <submittedName>
        <fullName evidence="1">Uncharacterized protein</fullName>
    </submittedName>
</protein>
<dbReference type="EMBL" id="PVWK01000155">
    <property type="protein sequence ID" value="PSB24051.1"/>
    <property type="molecule type" value="Genomic_DNA"/>
</dbReference>
<dbReference type="Proteomes" id="UP000239576">
    <property type="component" value="Unassembled WGS sequence"/>
</dbReference>
<dbReference type="OrthoDB" id="483634at2"/>
<organism evidence="1 2">
    <name type="scientific">Stenomitos frigidus ULC18</name>
    <dbReference type="NCBI Taxonomy" id="2107698"/>
    <lineage>
        <taxon>Bacteria</taxon>
        <taxon>Bacillati</taxon>
        <taxon>Cyanobacteriota</taxon>
        <taxon>Cyanophyceae</taxon>
        <taxon>Leptolyngbyales</taxon>
        <taxon>Leptolyngbyaceae</taxon>
        <taxon>Stenomitos</taxon>
    </lineage>
</organism>
<keyword evidence="2" id="KW-1185">Reference proteome</keyword>
<evidence type="ECO:0000313" key="1">
    <source>
        <dbReference type="EMBL" id="PSB24051.1"/>
    </source>
</evidence>